<evidence type="ECO:0000313" key="3">
    <source>
        <dbReference type="EMBL" id="SFL52639.1"/>
    </source>
</evidence>
<organism evidence="3 4">
    <name type="scientific">Gracilibacillus orientalis</name>
    <dbReference type="NCBI Taxonomy" id="334253"/>
    <lineage>
        <taxon>Bacteria</taxon>
        <taxon>Bacillati</taxon>
        <taxon>Bacillota</taxon>
        <taxon>Bacilli</taxon>
        <taxon>Bacillales</taxon>
        <taxon>Bacillaceae</taxon>
        <taxon>Gracilibacillus</taxon>
    </lineage>
</organism>
<dbReference type="Proteomes" id="UP000198565">
    <property type="component" value="Unassembled WGS sequence"/>
</dbReference>
<feature type="compositionally biased region" description="Polar residues" evidence="1">
    <location>
        <begin position="102"/>
        <end position="117"/>
    </location>
</feature>
<dbReference type="AlphaFoldDB" id="A0A1I4IE52"/>
<feature type="compositionally biased region" description="Acidic residues" evidence="1">
    <location>
        <begin position="64"/>
        <end position="99"/>
    </location>
</feature>
<reference evidence="4" key="1">
    <citation type="submission" date="2016-10" db="EMBL/GenBank/DDBJ databases">
        <authorList>
            <person name="Varghese N."/>
            <person name="Submissions S."/>
        </authorList>
    </citation>
    <scope>NUCLEOTIDE SEQUENCE [LARGE SCALE GENOMIC DNA]</scope>
    <source>
        <strain evidence="4">CGMCC 1.4250</strain>
    </source>
</reference>
<dbReference type="EMBL" id="FOTR01000002">
    <property type="protein sequence ID" value="SFL52639.1"/>
    <property type="molecule type" value="Genomic_DNA"/>
</dbReference>
<accession>A0A1I4IE52</accession>
<dbReference type="STRING" id="334253.SAMN04487943_10263"/>
<proteinExistence type="predicted"/>
<keyword evidence="2" id="KW-1133">Transmembrane helix</keyword>
<keyword evidence="2" id="KW-0472">Membrane</keyword>
<protein>
    <submittedName>
        <fullName evidence="3">Uncharacterized protein</fullName>
    </submittedName>
</protein>
<gene>
    <name evidence="3" type="ORF">SAMN04487943_10263</name>
</gene>
<keyword evidence="4" id="KW-1185">Reference proteome</keyword>
<sequence>MAVYITIAIGITLLIGIGWFVKSYFDGKTVFNNNSIQQYAYDLHQPKALSSLNIYLPKGLEVLSQEDDEDDEDESEEDEVMEDEEESPEIAVQESEEDLYQGTEQVELGNNNSYYYQDNNEASSSDYSSNNSSNNSDNGTVRDDVYGG</sequence>
<evidence type="ECO:0000256" key="1">
    <source>
        <dbReference type="SAM" id="MobiDB-lite"/>
    </source>
</evidence>
<feature type="region of interest" description="Disordered" evidence="1">
    <location>
        <begin position="60"/>
        <end position="148"/>
    </location>
</feature>
<evidence type="ECO:0000256" key="2">
    <source>
        <dbReference type="SAM" id="Phobius"/>
    </source>
</evidence>
<keyword evidence="2" id="KW-0812">Transmembrane</keyword>
<feature type="transmembrane region" description="Helical" evidence="2">
    <location>
        <begin position="6"/>
        <end position="25"/>
    </location>
</feature>
<feature type="compositionally biased region" description="Low complexity" evidence="1">
    <location>
        <begin position="118"/>
        <end position="138"/>
    </location>
</feature>
<name>A0A1I4IE52_9BACI</name>
<evidence type="ECO:0000313" key="4">
    <source>
        <dbReference type="Proteomes" id="UP000198565"/>
    </source>
</evidence>